<protein>
    <submittedName>
        <fullName evidence="1">Uncharacterized protein</fullName>
    </submittedName>
</protein>
<dbReference type="Proteomes" id="UP000054217">
    <property type="component" value="Unassembled WGS sequence"/>
</dbReference>
<organism evidence="1 2">
    <name type="scientific">Pisolithus tinctorius Marx 270</name>
    <dbReference type="NCBI Taxonomy" id="870435"/>
    <lineage>
        <taxon>Eukaryota</taxon>
        <taxon>Fungi</taxon>
        <taxon>Dikarya</taxon>
        <taxon>Basidiomycota</taxon>
        <taxon>Agaricomycotina</taxon>
        <taxon>Agaricomycetes</taxon>
        <taxon>Agaricomycetidae</taxon>
        <taxon>Boletales</taxon>
        <taxon>Sclerodermatineae</taxon>
        <taxon>Pisolithaceae</taxon>
        <taxon>Pisolithus</taxon>
    </lineage>
</organism>
<dbReference type="InParanoid" id="A0A0C3P160"/>
<keyword evidence="2" id="KW-1185">Reference proteome</keyword>
<accession>A0A0C3P160</accession>
<evidence type="ECO:0000313" key="1">
    <source>
        <dbReference type="EMBL" id="KIO01221.1"/>
    </source>
</evidence>
<proteinExistence type="predicted"/>
<dbReference type="EMBL" id="KN831990">
    <property type="protein sequence ID" value="KIO01221.1"/>
    <property type="molecule type" value="Genomic_DNA"/>
</dbReference>
<dbReference type="HOGENOM" id="CLU_043974_1_1_1"/>
<name>A0A0C3P160_PISTI</name>
<gene>
    <name evidence="1" type="ORF">M404DRAFT_28953</name>
</gene>
<evidence type="ECO:0000313" key="2">
    <source>
        <dbReference type="Proteomes" id="UP000054217"/>
    </source>
</evidence>
<reference evidence="1 2" key="1">
    <citation type="submission" date="2014-04" db="EMBL/GenBank/DDBJ databases">
        <authorList>
            <consortium name="DOE Joint Genome Institute"/>
            <person name="Kuo A."/>
            <person name="Kohler A."/>
            <person name="Costa M.D."/>
            <person name="Nagy L.G."/>
            <person name="Floudas D."/>
            <person name="Copeland A."/>
            <person name="Barry K.W."/>
            <person name="Cichocki N."/>
            <person name="Veneault-Fourrey C."/>
            <person name="LaButti K."/>
            <person name="Lindquist E.A."/>
            <person name="Lipzen A."/>
            <person name="Lundell T."/>
            <person name="Morin E."/>
            <person name="Murat C."/>
            <person name="Sun H."/>
            <person name="Tunlid A."/>
            <person name="Henrissat B."/>
            <person name="Grigoriev I.V."/>
            <person name="Hibbett D.S."/>
            <person name="Martin F."/>
            <person name="Nordberg H.P."/>
            <person name="Cantor M.N."/>
            <person name="Hua S.X."/>
        </authorList>
    </citation>
    <scope>NUCLEOTIDE SEQUENCE [LARGE SCALE GENOMIC DNA]</scope>
    <source>
        <strain evidence="1 2">Marx 270</strain>
    </source>
</reference>
<sequence length="156" mass="17211">MSHVKVVAQLVQKTIAESKDEGKPKINVPPGSILHKLHVQWLCMDEAKVQEVNEGCGEESTGRHITQALKTAKAGPSKRTVDDNNNNNNKVEVVESHTHAKGKAPVHSRLDARVVANLSQLLRLLRAEAMESQAAYLRLQVRIDQLTEALEKIGVE</sequence>
<reference evidence="2" key="2">
    <citation type="submission" date="2015-01" db="EMBL/GenBank/DDBJ databases">
        <title>Evolutionary Origins and Diversification of the Mycorrhizal Mutualists.</title>
        <authorList>
            <consortium name="DOE Joint Genome Institute"/>
            <consortium name="Mycorrhizal Genomics Consortium"/>
            <person name="Kohler A."/>
            <person name="Kuo A."/>
            <person name="Nagy L.G."/>
            <person name="Floudas D."/>
            <person name="Copeland A."/>
            <person name="Barry K.W."/>
            <person name="Cichocki N."/>
            <person name="Veneault-Fourrey C."/>
            <person name="LaButti K."/>
            <person name="Lindquist E.A."/>
            <person name="Lipzen A."/>
            <person name="Lundell T."/>
            <person name="Morin E."/>
            <person name="Murat C."/>
            <person name="Riley R."/>
            <person name="Ohm R."/>
            <person name="Sun H."/>
            <person name="Tunlid A."/>
            <person name="Henrissat B."/>
            <person name="Grigoriev I.V."/>
            <person name="Hibbett D.S."/>
            <person name="Martin F."/>
        </authorList>
    </citation>
    <scope>NUCLEOTIDE SEQUENCE [LARGE SCALE GENOMIC DNA]</scope>
    <source>
        <strain evidence="2">Marx 270</strain>
    </source>
</reference>
<dbReference type="AlphaFoldDB" id="A0A0C3P160"/>